<dbReference type="EMBL" id="KP691639">
    <property type="protein sequence ID" value="AKI06629.1"/>
    <property type="molecule type" value="Genomic_DNA"/>
</dbReference>
<dbReference type="RefSeq" id="WP_032735455.1">
    <property type="nucleotide sequence ID" value="NZ_JNVX01000015.1"/>
</dbReference>
<dbReference type="Pfam" id="PF03389">
    <property type="entry name" value="MobA_MobL"/>
    <property type="match status" value="1"/>
</dbReference>
<keyword evidence="5" id="KW-0614">Plasmid</keyword>
<sequence>MAIYHLSVSNVSRASGSRATATLSYITGKRVHDERRGETYDYGRKERVLRVGTLLPEGASAEFADPAVLFNAVELHETGRTARPAKKIVVALPREFTPRQRVQALEEYIRENLNADGYAATYAIHEDREGNNPHAHILVANRQIDPATGGWARLKQRMEYVLDERGERVPLIDPETGRQKTDKRGRRQWKRMSVSLNPLDRKAKLKALRESWAKTCNARLDETARIDHRSLEDQGSDLEPTIHEGYAARAIERAGGVSERCEANREIRRSNGLLTAIRTELGRIFDRLGELFAAKIRQLRQRQARPEPAREPNWRYFEGDARRQLEADRADHTAAIRGKLMGAKADVRNREEWWRSHGTEEFEAAKQIIDVARAASRGARDANVFKRGRLLRNAEQVAGEQSEKLRGAVPWLEDTDIPSDWDQANRFRMRATKAIHDHDMQPRTGLVDELERRLEQAERAEGEKPSPEQVKALALRMAEQRERAAEDPTQDMNRPEPSGDEPLDLSEPEDLGESGPFEERSAPRTKADLLREIRQRADRRTGQQEAEQRQIDPWQAQPPQRRGHGR</sequence>
<reference evidence="5" key="1">
    <citation type="submission" date="2015-01" db="EMBL/GenBank/DDBJ databases">
        <title>Comparative genomics of Bifidobacterium longum strains of human origin.</title>
        <authorList>
            <person name="Chaplin A.V."/>
            <person name="Efimov B.A."/>
            <person name="Kafarskaia L.I."/>
            <person name="Shkoporov A.N."/>
        </authorList>
    </citation>
    <scope>NUCLEOTIDE SEQUENCE</scope>
    <source>
        <strain evidence="5">1-5B</strain>
        <plasmid evidence="5">p1-5B2</plasmid>
    </source>
</reference>
<gene>
    <name evidence="5" type="primary">mobA</name>
</gene>
<geneLocation type="plasmid" evidence="5">
    <name>p1-5B2</name>
</geneLocation>
<feature type="compositionally biased region" description="Basic and acidic residues" evidence="3">
    <location>
        <begin position="517"/>
        <end position="550"/>
    </location>
</feature>
<feature type="region of interest" description="Disordered" evidence="3">
    <location>
        <begin position="478"/>
        <end position="566"/>
    </location>
</feature>
<comment type="similarity">
    <text evidence="1">Belongs to the MobA/MobL family.</text>
</comment>
<feature type="domain" description="MobA/MobL protein" evidence="4">
    <location>
        <begin position="19"/>
        <end position="253"/>
    </location>
</feature>
<evidence type="ECO:0000256" key="1">
    <source>
        <dbReference type="ARBA" id="ARBA00010873"/>
    </source>
</evidence>
<evidence type="ECO:0000259" key="4">
    <source>
        <dbReference type="Pfam" id="PF03389"/>
    </source>
</evidence>
<keyword evidence="2" id="KW-0184">Conjugation</keyword>
<evidence type="ECO:0000256" key="2">
    <source>
        <dbReference type="ARBA" id="ARBA00022971"/>
    </source>
</evidence>
<accession>A0A0F7PZ80</accession>
<feature type="compositionally biased region" description="Acidic residues" evidence="3">
    <location>
        <begin position="498"/>
        <end position="512"/>
    </location>
</feature>
<organism evidence="5">
    <name type="scientific">Bifidobacterium longum subsp. longum 1-5B</name>
    <dbReference type="NCBI Taxonomy" id="1350471"/>
    <lineage>
        <taxon>Bacteria</taxon>
        <taxon>Bacillati</taxon>
        <taxon>Actinomycetota</taxon>
        <taxon>Actinomycetes</taxon>
        <taxon>Bifidobacteriales</taxon>
        <taxon>Bifidobacteriaceae</taxon>
        <taxon>Bifidobacterium</taxon>
    </lineage>
</organism>
<evidence type="ECO:0000313" key="5">
    <source>
        <dbReference type="EMBL" id="AKI06629.1"/>
    </source>
</evidence>
<name>A0A0F7PZ80_BIFLL</name>
<dbReference type="AlphaFoldDB" id="A0A0F7PZ80"/>
<proteinExistence type="inferred from homology"/>
<dbReference type="InterPro" id="IPR005053">
    <property type="entry name" value="MobA_MobL"/>
</dbReference>
<dbReference type="Gene3D" id="3.30.930.30">
    <property type="match status" value="1"/>
</dbReference>
<protein>
    <submittedName>
        <fullName evidence="5">Mobilization protein MobA</fullName>
    </submittedName>
</protein>
<evidence type="ECO:0000256" key="3">
    <source>
        <dbReference type="SAM" id="MobiDB-lite"/>
    </source>
</evidence>